<evidence type="ECO:0000313" key="2">
    <source>
        <dbReference type="Proteomes" id="UP000633263"/>
    </source>
</evidence>
<dbReference type="SUPFAM" id="SSF56112">
    <property type="entry name" value="Protein kinase-like (PK-like)"/>
    <property type="match status" value="1"/>
</dbReference>
<reference evidence="2" key="1">
    <citation type="journal article" date="2019" name="Int. J. Syst. Evol. Microbiol.">
        <title>The Global Catalogue of Microorganisms (GCM) 10K type strain sequencing project: providing services to taxonomists for standard genome sequencing and annotation.</title>
        <authorList>
            <consortium name="The Broad Institute Genomics Platform"/>
            <consortium name="The Broad Institute Genome Sequencing Center for Infectious Disease"/>
            <person name="Wu L."/>
            <person name="Ma J."/>
        </authorList>
    </citation>
    <scope>NUCLEOTIDE SEQUENCE [LARGE SCALE GENOMIC DNA]</scope>
    <source>
        <strain evidence="2">JCM 11590</strain>
    </source>
</reference>
<dbReference type="Gene3D" id="3.20.20.80">
    <property type="entry name" value="Glycosidases"/>
    <property type="match status" value="1"/>
</dbReference>
<dbReference type="Proteomes" id="UP000633263">
    <property type="component" value="Unassembled WGS sequence"/>
</dbReference>
<dbReference type="InterPro" id="IPR017853">
    <property type="entry name" value="GH"/>
</dbReference>
<comment type="caution">
    <text evidence="1">The sequence shown here is derived from an EMBL/GenBank/DDBJ whole genome shotgun (WGS) entry which is preliminary data.</text>
</comment>
<keyword evidence="2" id="KW-1185">Reference proteome</keyword>
<evidence type="ECO:0000313" key="1">
    <source>
        <dbReference type="EMBL" id="GGI90893.1"/>
    </source>
</evidence>
<proteinExistence type="predicted"/>
<dbReference type="InterPro" id="IPR011009">
    <property type="entry name" value="Kinase-like_dom_sf"/>
</dbReference>
<dbReference type="EMBL" id="BMNN01000001">
    <property type="protein sequence ID" value="GGI90893.1"/>
    <property type="molecule type" value="Genomic_DNA"/>
</dbReference>
<evidence type="ECO:0008006" key="3">
    <source>
        <dbReference type="Google" id="ProtNLM"/>
    </source>
</evidence>
<protein>
    <recommendedName>
        <fullName evidence="3">Lipopolysaccharide kinase (Kdo/WaaP) family protein</fullName>
    </recommendedName>
</protein>
<dbReference type="Pfam" id="PF06293">
    <property type="entry name" value="Kdo"/>
    <property type="match status" value="1"/>
</dbReference>
<name>A0ABQ2CMI3_9GAMM</name>
<sequence length="747" mass="84591">MLESMTPDPNGVYTRNRFYIDCLAYLLKGGLRLRGGHQPQQGVLVPPDYSGICVASQEDPEADATIIGYLNELGIRHVRMDFTYDSMDGHGSRFLSSLLGEGFQVLLRLLPPPAEARRMGEPAVQQRWKEFVAEVLGQFGSRLEAVEIGNVVNRRRWSGYRSVDDFMTAWSLASQQVRAHGVVLAGPNVTDFEPPYNYAFLKAMGRRGELPDIHTNNLFVERVIRPEAFDHRVAGRWMTQLLKLNLVKKARVLGRLSDSFGIGKTYSTTAFWTLPRIRRRLADGEEKQADYLTRYMILTAASGGLQRAYWGPLVSQREGLVDDGTGQPAAHELVGRYTQNNGCWRNYVRRPAFSAMATFNRLIPGTRYLGEVPTGNGLHIHRFANDERQVHVVWATDSQAAMLGDIYTAEDLEQAQVFDHVAGQLDGVTGLATEVPVYLCWPAARGVPINSAARVMPGLAVHANRSGGRHYYYRDEKWHGMVFAASRAEADRLIEVSHPDQVAPPGGDNVLRKARNVIWSVDDPIHPERRLAVKKPNRLKWNKKIVDHFKPTKGVRSWSGANQLRRRGIDSPDPVAWFECHTRKDTLNNWYVCAHAGSIPSVRDFFEHFARGGTEFHGIARNDLFQALSNFLLRMHGQGVFFRDLAGGNILVQIGDDKSLNFTLIDTARARFYNRPASIGKRLSDLKRTCYKLDWAGREVFMGMYLQALGRSFSWPYRVPFHYFDWKARTKRRLKGKHKRPRTRAAG</sequence>
<gene>
    <name evidence="1" type="ORF">GCM10009083_04140</name>
</gene>
<accession>A0ABQ2CMI3</accession>
<dbReference type="SUPFAM" id="SSF51445">
    <property type="entry name" value="(Trans)glycosidases"/>
    <property type="match status" value="1"/>
</dbReference>
<organism evidence="1 2">
    <name type="scientific">Halopseudomonas pertucinogena</name>
    <dbReference type="NCBI Taxonomy" id="86175"/>
    <lineage>
        <taxon>Bacteria</taxon>
        <taxon>Pseudomonadati</taxon>
        <taxon>Pseudomonadota</taxon>
        <taxon>Gammaproteobacteria</taxon>
        <taxon>Pseudomonadales</taxon>
        <taxon>Pseudomonadaceae</taxon>
        <taxon>Halopseudomonas</taxon>
    </lineage>
</organism>